<dbReference type="Proteomes" id="UP000011607">
    <property type="component" value="Unassembled WGS sequence"/>
</dbReference>
<accession>M0LUJ1</accession>
<gene>
    <name evidence="1" type="ORF">C446_11065</name>
</gene>
<evidence type="ECO:0000313" key="2">
    <source>
        <dbReference type="Proteomes" id="UP000011607"/>
    </source>
</evidence>
<sequence length="67" mass="7616">MIMLQKLQLSTMIQLIIKDSISVSKKKDHLLLFTTLENISSGLTPLPKSNHSVKCYSPILMKLVFRT</sequence>
<protein>
    <submittedName>
        <fullName evidence="1">Uncharacterized protein</fullName>
    </submittedName>
</protein>
<dbReference type="AlphaFoldDB" id="M0LUJ1"/>
<comment type="caution">
    <text evidence="1">The sequence shown here is derived from an EMBL/GenBank/DDBJ whole genome shotgun (WGS) entry which is preliminary data.</text>
</comment>
<proteinExistence type="predicted"/>
<reference evidence="1 2" key="1">
    <citation type="journal article" date="2014" name="PLoS Genet.">
        <title>Phylogenetically driven sequencing of extremely halophilic archaea reveals strategies for static and dynamic osmo-response.</title>
        <authorList>
            <person name="Becker E.A."/>
            <person name="Seitzer P.M."/>
            <person name="Tritt A."/>
            <person name="Larsen D."/>
            <person name="Krusor M."/>
            <person name="Yao A.I."/>
            <person name="Wu D."/>
            <person name="Madern D."/>
            <person name="Eisen J.A."/>
            <person name="Darling A.E."/>
            <person name="Facciotti M.T."/>
        </authorList>
    </citation>
    <scope>NUCLEOTIDE SEQUENCE [LARGE SCALE GENOMIC DNA]</scope>
    <source>
        <strain evidence="1 2">JCM 10879</strain>
    </source>
</reference>
<name>M0LUJ1_9EURY</name>
<organism evidence="1 2">
    <name type="scientific">Halobiforma nitratireducens JCM 10879</name>
    <dbReference type="NCBI Taxonomy" id="1227454"/>
    <lineage>
        <taxon>Archaea</taxon>
        <taxon>Methanobacteriati</taxon>
        <taxon>Methanobacteriota</taxon>
        <taxon>Stenosarchaea group</taxon>
        <taxon>Halobacteria</taxon>
        <taxon>Halobacteriales</taxon>
        <taxon>Natrialbaceae</taxon>
        <taxon>Halobiforma</taxon>
    </lineage>
</organism>
<keyword evidence="2" id="KW-1185">Reference proteome</keyword>
<evidence type="ECO:0000313" key="1">
    <source>
        <dbReference type="EMBL" id="EMA37242.1"/>
    </source>
</evidence>
<dbReference type="EMBL" id="AOMA01000108">
    <property type="protein sequence ID" value="EMA37242.1"/>
    <property type="molecule type" value="Genomic_DNA"/>
</dbReference>